<dbReference type="EMBL" id="VORX01000004">
    <property type="protein sequence ID" value="TXE07749.1"/>
    <property type="molecule type" value="Genomic_DNA"/>
</dbReference>
<sequence length="552" mass="61862">MKTIKTTVFKSILIVVLLVVSVACKTESTAPITSNETAKDTLSITILQTADIHGQLDPHPELFWENDEVVFKNRGGLANIKTLFDQERKKNPNRTIIVDGGDLIQGSGYTALSEGKVMPRIIKNMGYDVIIPGNWEVVYGKDIMMNVMQDYGTEVIVQNMYHEANEEPLFPASWVKEIEGIRIGFVGINDPDVPVRQNPIFSEGIGFSGLDEDLKLMIDEFKVKEKVDVLFLVTHIGIFKQVELASNPIAENVDYILGNDTHERVRELIQGKYAKVTEPGAFGSFVGKLTLHFVDGKLVGDDYELMDVDPEVYKADTTLQAIIDEEKAPYKDYLETVVGHTSTPIYRYLTVENPMDNMITDAARWKTGADISISNGFRFGNPIVPADGKPAPITRANLWNLLPVNEPVKTGRATGKQIKDWLEKEMHNAFSQNPTERFGGWLVRFSGMEVSFASQNERGHRISSIIVKGEEMKDDEYYTVSACVRPGDPLDNLCRMPNVKDVKVMDYTIHEAVEEYLQKNSPVSPTLEGRAYCEYLGTYSFSTVPGTAYKFN</sequence>
<dbReference type="Pfam" id="PF00149">
    <property type="entry name" value="Metallophos"/>
    <property type="match status" value="1"/>
</dbReference>
<dbReference type="GO" id="GO:0000166">
    <property type="term" value="F:nucleotide binding"/>
    <property type="evidence" value="ECO:0007669"/>
    <property type="project" value="UniProtKB-KW"/>
</dbReference>
<evidence type="ECO:0000259" key="3">
    <source>
        <dbReference type="Pfam" id="PF00149"/>
    </source>
</evidence>
<dbReference type="SUPFAM" id="SSF55816">
    <property type="entry name" value="5'-nucleotidase (syn. UDP-sugar hydrolase), C-terminal domain"/>
    <property type="match status" value="1"/>
</dbReference>
<evidence type="ECO:0000313" key="6">
    <source>
        <dbReference type="Proteomes" id="UP000321734"/>
    </source>
</evidence>
<feature type="signal peptide" evidence="2">
    <location>
        <begin position="1"/>
        <end position="25"/>
    </location>
</feature>
<keyword evidence="2" id="KW-0378">Hydrolase</keyword>
<reference evidence="5 6" key="1">
    <citation type="submission" date="2019-08" db="EMBL/GenBank/DDBJ databases">
        <title>Genome sequence of Gelidibacter salicanalis IC162T.</title>
        <authorList>
            <person name="Bowman J.P."/>
        </authorList>
    </citation>
    <scope>NUCLEOTIDE SEQUENCE [LARGE SCALE GENOMIC DNA]</scope>
    <source>
        <strain evidence="5 6">IC162</strain>
    </source>
</reference>
<dbReference type="RefSeq" id="WP_146893131.1">
    <property type="nucleotide sequence ID" value="NZ_VORX01000004.1"/>
</dbReference>
<comment type="similarity">
    <text evidence="2">Belongs to the 5'-nucleotidase family.</text>
</comment>
<dbReference type="GO" id="GO:0016787">
    <property type="term" value="F:hydrolase activity"/>
    <property type="evidence" value="ECO:0007669"/>
    <property type="project" value="UniProtKB-KW"/>
</dbReference>
<dbReference type="InterPro" id="IPR008334">
    <property type="entry name" value="5'-Nucleotdase_C"/>
</dbReference>
<dbReference type="InterPro" id="IPR029052">
    <property type="entry name" value="Metallo-depent_PP-like"/>
</dbReference>
<dbReference type="Gene3D" id="3.60.21.10">
    <property type="match status" value="1"/>
</dbReference>
<gene>
    <name evidence="5" type="ORF">ES711_09920</name>
</gene>
<dbReference type="OrthoDB" id="9775118at2"/>
<dbReference type="GO" id="GO:0009166">
    <property type="term" value="P:nucleotide catabolic process"/>
    <property type="evidence" value="ECO:0007669"/>
    <property type="project" value="InterPro"/>
</dbReference>
<evidence type="ECO:0000256" key="1">
    <source>
        <dbReference type="ARBA" id="ARBA00022729"/>
    </source>
</evidence>
<dbReference type="PROSITE" id="PS51257">
    <property type="entry name" value="PROKAR_LIPOPROTEIN"/>
    <property type="match status" value="1"/>
</dbReference>
<evidence type="ECO:0000259" key="4">
    <source>
        <dbReference type="Pfam" id="PF02872"/>
    </source>
</evidence>
<feature type="domain" description="5'-Nucleotidase C-terminal" evidence="4">
    <location>
        <begin position="337"/>
        <end position="480"/>
    </location>
</feature>
<name>A0A5C7AIQ2_9FLAO</name>
<accession>A0A5C7AIQ2</accession>
<dbReference type="PANTHER" id="PTHR11575:SF42">
    <property type="entry name" value="SULFUR OXIDATION PROTEIN SOXB"/>
    <property type="match status" value="1"/>
</dbReference>
<keyword evidence="2" id="KW-0547">Nucleotide-binding</keyword>
<dbReference type="AlphaFoldDB" id="A0A5C7AIQ2"/>
<comment type="caution">
    <text evidence="5">The sequence shown here is derived from an EMBL/GenBank/DDBJ whole genome shotgun (WGS) entry which is preliminary data.</text>
</comment>
<feature type="chain" id="PRO_5023154573" evidence="2">
    <location>
        <begin position="26"/>
        <end position="552"/>
    </location>
</feature>
<dbReference type="Pfam" id="PF02872">
    <property type="entry name" value="5_nucleotid_C"/>
    <property type="match status" value="1"/>
</dbReference>
<proteinExistence type="inferred from homology"/>
<evidence type="ECO:0000313" key="5">
    <source>
        <dbReference type="EMBL" id="TXE07749.1"/>
    </source>
</evidence>
<organism evidence="5 6">
    <name type="scientific">Gelidibacter salicanalis</name>
    <dbReference type="NCBI Taxonomy" id="291193"/>
    <lineage>
        <taxon>Bacteria</taxon>
        <taxon>Pseudomonadati</taxon>
        <taxon>Bacteroidota</taxon>
        <taxon>Flavobacteriia</taxon>
        <taxon>Flavobacteriales</taxon>
        <taxon>Flavobacteriaceae</taxon>
        <taxon>Gelidibacter</taxon>
    </lineage>
</organism>
<dbReference type="InterPro" id="IPR006179">
    <property type="entry name" value="5_nucleotidase/apyrase"/>
</dbReference>
<feature type="domain" description="Calcineurin-like phosphoesterase" evidence="3">
    <location>
        <begin position="45"/>
        <end position="262"/>
    </location>
</feature>
<dbReference type="Proteomes" id="UP000321734">
    <property type="component" value="Unassembled WGS sequence"/>
</dbReference>
<protein>
    <submittedName>
        <fullName evidence="5">Bifunctional metallophosphatase/5'-nucleotidase</fullName>
    </submittedName>
</protein>
<dbReference type="Gene3D" id="3.90.780.10">
    <property type="entry name" value="5'-Nucleotidase, C-terminal domain"/>
    <property type="match status" value="1"/>
</dbReference>
<keyword evidence="6" id="KW-1185">Reference proteome</keyword>
<evidence type="ECO:0000256" key="2">
    <source>
        <dbReference type="RuleBase" id="RU362119"/>
    </source>
</evidence>
<dbReference type="SUPFAM" id="SSF56300">
    <property type="entry name" value="Metallo-dependent phosphatases"/>
    <property type="match status" value="1"/>
</dbReference>
<dbReference type="PANTHER" id="PTHR11575">
    <property type="entry name" value="5'-NUCLEOTIDASE-RELATED"/>
    <property type="match status" value="1"/>
</dbReference>
<dbReference type="PRINTS" id="PR01607">
    <property type="entry name" value="APYRASEFAMLY"/>
</dbReference>
<keyword evidence="1 2" id="KW-0732">Signal</keyword>
<dbReference type="InterPro" id="IPR036907">
    <property type="entry name" value="5'-Nucleotdase_C_sf"/>
</dbReference>
<dbReference type="GO" id="GO:0030288">
    <property type="term" value="C:outer membrane-bounded periplasmic space"/>
    <property type="evidence" value="ECO:0007669"/>
    <property type="project" value="TreeGrafter"/>
</dbReference>
<dbReference type="InterPro" id="IPR004843">
    <property type="entry name" value="Calcineurin-like_PHP"/>
</dbReference>